<evidence type="ECO:0000256" key="4">
    <source>
        <dbReference type="ARBA" id="ARBA00022741"/>
    </source>
</evidence>
<dbReference type="AlphaFoldDB" id="A0A8J2X7U4"/>
<feature type="compositionally biased region" description="Basic and acidic residues" evidence="13">
    <location>
        <begin position="851"/>
        <end position="871"/>
    </location>
</feature>
<gene>
    <name evidence="15" type="ORF">BN860_02960g</name>
</gene>
<accession>A0A8J2X7U4</accession>
<evidence type="ECO:0000256" key="8">
    <source>
        <dbReference type="ARBA" id="ARBA00023157"/>
    </source>
</evidence>
<dbReference type="InterPro" id="IPR005144">
    <property type="entry name" value="ATP-cone_dom"/>
</dbReference>
<evidence type="ECO:0000256" key="5">
    <source>
        <dbReference type="ARBA" id="ARBA00022840"/>
    </source>
</evidence>
<dbReference type="GO" id="GO:0005971">
    <property type="term" value="C:ribonucleoside-diphosphate reductase complex"/>
    <property type="evidence" value="ECO:0007669"/>
    <property type="project" value="TreeGrafter"/>
</dbReference>
<dbReference type="Pfam" id="PF03477">
    <property type="entry name" value="ATP-cone"/>
    <property type="match status" value="1"/>
</dbReference>
<feature type="region of interest" description="Disordered" evidence="13">
    <location>
        <begin position="833"/>
        <end position="871"/>
    </location>
</feature>
<dbReference type="Gene3D" id="3.20.70.20">
    <property type="match status" value="1"/>
</dbReference>
<reference evidence="16" key="1">
    <citation type="journal article" date="2013" name="Genome Announc.">
        <title>Genome sequence of the food spoilage yeast Zygosaccharomyces bailii CLIB 213(T).</title>
        <authorList>
            <person name="Galeote V."/>
            <person name="Bigey F."/>
            <person name="Devillers H."/>
            <person name="Neuveglise C."/>
            <person name="Dequin S."/>
        </authorList>
    </citation>
    <scope>NUCLEOTIDE SEQUENCE [LARGE SCALE GENOMIC DNA]</scope>
    <source>
        <strain evidence="16">CLIB 213 / ATCC 58445 / CBS 680 / CCRC 21525 / NBRC 1098 / NCYC 1416 / NRRL Y-2227</strain>
    </source>
</reference>
<dbReference type="GO" id="GO:0004748">
    <property type="term" value="F:ribonucleoside-diphosphate reductase activity, thioredoxin disulfide as acceptor"/>
    <property type="evidence" value="ECO:0007669"/>
    <property type="project" value="UniProtKB-EC"/>
</dbReference>
<dbReference type="SUPFAM" id="SSF51998">
    <property type="entry name" value="PFL-like glycyl radical enzymes"/>
    <property type="match status" value="1"/>
</dbReference>
<comment type="function">
    <text evidence="9 12">Provides the precursors necessary for DNA synthesis. Catalyzes the biosynthesis of deoxyribonucleotides from the corresponding ribonucleotides.</text>
</comment>
<dbReference type="EMBL" id="HG316457">
    <property type="protein sequence ID" value="CDF89382.1"/>
    <property type="molecule type" value="Genomic_DNA"/>
</dbReference>
<keyword evidence="4 11" id="KW-0547">Nucleotide-binding</keyword>
<evidence type="ECO:0000313" key="16">
    <source>
        <dbReference type="Proteomes" id="UP000019375"/>
    </source>
</evidence>
<evidence type="ECO:0000256" key="1">
    <source>
        <dbReference type="ARBA" id="ARBA00010406"/>
    </source>
</evidence>
<feature type="domain" description="ATP-cone" evidence="14">
    <location>
        <begin position="1"/>
        <end position="92"/>
    </location>
</feature>
<name>A0A8J2X7U4_ZYGB2</name>
<dbReference type="Pfam" id="PF00317">
    <property type="entry name" value="Ribonuc_red_lgN"/>
    <property type="match status" value="1"/>
</dbReference>
<evidence type="ECO:0000256" key="2">
    <source>
        <dbReference type="ARBA" id="ARBA00012274"/>
    </source>
</evidence>
<evidence type="ECO:0000256" key="10">
    <source>
        <dbReference type="ARBA" id="ARBA00047754"/>
    </source>
</evidence>
<evidence type="ECO:0000313" key="15">
    <source>
        <dbReference type="EMBL" id="CDF89382.1"/>
    </source>
</evidence>
<keyword evidence="8" id="KW-1015">Disulfide bond</keyword>
<evidence type="ECO:0000256" key="11">
    <source>
        <dbReference type="PROSITE-ProRule" id="PRU00492"/>
    </source>
</evidence>
<dbReference type="NCBIfam" id="TIGR02506">
    <property type="entry name" value="NrdE_NrdA"/>
    <property type="match status" value="1"/>
</dbReference>
<evidence type="ECO:0000259" key="14">
    <source>
        <dbReference type="PROSITE" id="PS51161"/>
    </source>
</evidence>
<protein>
    <recommendedName>
        <fullName evidence="2 12">Ribonucleoside-diphosphate reductase</fullName>
        <ecNumber evidence="2 12">1.17.4.1</ecNumber>
    </recommendedName>
</protein>
<dbReference type="GO" id="GO:0005524">
    <property type="term" value="F:ATP binding"/>
    <property type="evidence" value="ECO:0007669"/>
    <property type="project" value="UniProtKB-UniRule"/>
</dbReference>
<organism evidence="15 16">
    <name type="scientific">Zygosaccharomyces bailii (strain CLIB 213 / ATCC 58445 / CBS 680 / BCRC 21525 / NBRC 1098 / NCYC 1416 / NRRL Y-2227)</name>
    <dbReference type="NCBI Taxonomy" id="1333698"/>
    <lineage>
        <taxon>Eukaryota</taxon>
        <taxon>Fungi</taxon>
        <taxon>Dikarya</taxon>
        <taxon>Ascomycota</taxon>
        <taxon>Saccharomycotina</taxon>
        <taxon>Saccharomycetes</taxon>
        <taxon>Saccharomycetales</taxon>
        <taxon>Saccharomycetaceae</taxon>
        <taxon>Zygosaccharomyces</taxon>
    </lineage>
</organism>
<dbReference type="PRINTS" id="PR01183">
    <property type="entry name" value="RIBORDTASEM1"/>
</dbReference>
<keyword evidence="6 12" id="KW-0560">Oxidoreductase</keyword>
<keyword evidence="7 12" id="KW-0215">Deoxyribonucleotide synthesis</keyword>
<dbReference type="PANTHER" id="PTHR11573:SF6">
    <property type="entry name" value="RIBONUCLEOSIDE-DIPHOSPHATE REDUCTASE LARGE SUBUNIT"/>
    <property type="match status" value="1"/>
</dbReference>
<proteinExistence type="inferred from homology"/>
<keyword evidence="3" id="KW-0021">Allosteric enzyme</keyword>
<dbReference type="InterPro" id="IPR008926">
    <property type="entry name" value="RNR_R1-su_N"/>
</dbReference>
<dbReference type="InterPro" id="IPR000788">
    <property type="entry name" value="RNR_lg_C"/>
</dbReference>
<keyword evidence="16" id="KW-1185">Reference proteome</keyword>
<dbReference type="Proteomes" id="UP000019375">
    <property type="component" value="Unassembled WGS sequence"/>
</dbReference>
<comment type="similarity">
    <text evidence="1 12">Belongs to the ribonucleoside diphosphate reductase large chain family.</text>
</comment>
<evidence type="ECO:0000256" key="12">
    <source>
        <dbReference type="RuleBase" id="RU003410"/>
    </source>
</evidence>
<dbReference type="CDD" id="cd01679">
    <property type="entry name" value="RNR_I"/>
    <property type="match status" value="1"/>
</dbReference>
<dbReference type="InterPro" id="IPR013509">
    <property type="entry name" value="RNR_lsu_N"/>
</dbReference>
<dbReference type="UniPathway" id="UPA00326"/>
<dbReference type="EC" id="1.17.4.1" evidence="2 12"/>
<dbReference type="OrthoDB" id="3000483at2759"/>
<comment type="catalytic activity">
    <reaction evidence="10 12">
        <text>a 2'-deoxyribonucleoside 5'-diphosphate + [thioredoxin]-disulfide + H2O = a ribonucleoside 5'-diphosphate + [thioredoxin]-dithiol</text>
        <dbReference type="Rhea" id="RHEA:23252"/>
        <dbReference type="Rhea" id="RHEA-COMP:10698"/>
        <dbReference type="Rhea" id="RHEA-COMP:10700"/>
        <dbReference type="ChEBI" id="CHEBI:15377"/>
        <dbReference type="ChEBI" id="CHEBI:29950"/>
        <dbReference type="ChEBI" id="CHEBI:50058"/>
        <dbReference type="ChEBI" id="CHEBI:57930"/>
        <dbReference type="ChEBI" id="CHEBI:73316"/>
        <dbReference type="EC" id="1.17.4.1"/>
    </reaction>
</comment>
<dbReference type="PROSITE" id="PS00089">
    <property type="entry name" value="RIBORED_LARGE"/>
    <property type="match status" value="1"/>
</dbReference>
<dbReference type="FunFam" id="3.20.70.20:FF:000001">
    <property type="entry name" value="Ribonucleoside-diphosphate reductase"/>
    <property type="match status" value="1"/>
</dbReference>
<keyword evidence="5 11" id="KW-0067">ATP-binding</keyword>
<evidence type="ECO:0000256" key="6">
    <source>
        <dbReference type="ARBA" id="ARBA00023002"/>
    </source>
</evidence>
<dbReference type="GO" id="GO:0009263">
    <property type="term" value="P:deoxyribonucleotide biosynthetic process"/>
    <property type="evidence" value="ECO:0007669"/>
    <property type="project" value="UniProtKB-KW"/>
</dbReference>
<sequence length="896" mass="100993">MFVFKRDGRKEPVRFDKITARISRLCYGLDPAHVDAVKITQRIISGVYEGVTTVELDNLAAETCAYMTTVHPDYATLAARIAISNLHKQTTKQFSQVISDLYYYVNPRNGVHSPMISDEIYNIVMANKDELNSAIVYDRDFQFNYFGFKTLERSYLLKINGSVAERPQHLIMRVSLGIHGDDIKAAIETYNLMSLRYFIHASPTLFNAGTPHPQMASCFLVAMKDDSIEGIYDTLKECAMISKTAGGIGLHIHNIRSTGSYIAGTNGTSNGLIPMIRVFNNTARYVDQGGNKRPGAFALYLEPWHADIFDFIDIRKNHGKEEIRARDLFPALWISDLFMKRVEQNGEWTLFSPSEAPGLSDVYGKEFEALYERYEQEGRGRKTIRAQKLWYAILEAQTETGTPFMLYKDACNEKSNQKNLGVIKSSNLCCEIVEYSDKDESAVCNLASIALPSCVEVSKDGKEQWYSFAKLHEVAKAITRNLNKIIDRNYYPVPEAKKSNMRHRPIALGVNGLADTFMMLRLPFESAEARTLNQQIFETIYHGALEASCELSQKHGTYETYEGSPISQGLLQFDLWDKKPSELWDWDTLRQNLKAHGVRNSLLVAPMPTASTSQILGYNECFEPYTSNMYSRRVLSGEFQIVNPYLLRDLVDLGIWDESMKQQIITDNGSIQNIPNVPQELKDLYKTVWEISQRHIIDMAADRAAFIDQSHSLNIHMRAPTMGKLTSMHFYGWKKGLKTGMYYLRTQAASAAIQFTIDKSIAEQAGLNISSLPDLIRPQYVPHKVNMAEKELVPKIDGAPSLPFSYETKRETSPTLSTTSSVANSIASLKIQDSQPVTPVTSAPKSGLLEKPTKFEKPADNEQKTNDKKNDEFDIFSSKVIACAINNPESCTMCSG</sequence>
<dbReference type="InterPro" id="IPR039718">
    <property type="entry name" value="Rrm1"/>
</dbReference>
<evidence type="ECO:0000256" key="3">
    <source>
        <dbReference type="ARBA" id="ARBA00022533"/>
    </source>
</evidence>
<dbReference type="Pfam" id="PF02867">
    <property type="entry name" value="Ribonuc_red_lgC"/>
    <property type="match status" value="1"/>
</dbReference>
<evidence type="ECO:0000256" key="13">
    <source>
        <dbReference type="SAM" id="MobiDB-lite"/>
    </source>
</evidence>
<dbReference type="PROSITE" id="PS51161">
    <property type="entry name" value="ATP_CONE"/>
    <property type="match status" value="1"/>
</dbReference>
<feature type="compositionally biased region" description="Polar residues" evidence="13">
    <location>
        <begin position="833"/>
        <end position="844"/>
    </location>
</feature>
<evidence type="ECO:0000256" key="9">
    <source>
        <dbReference type="ARBA" id="ARBA00024942"/>
    </source>
</evidence>
<dbReference type="SUPFAM" id="SSF48168">
    <property type="entry name" value="R1 subunit of ribonucleotide reductase, N-terminal domain"/>
    <property type="match status" value="1"/>
</dbReference>
<dbReference type="PANTHER" id="PTHR11573">
    <property type="entry name" value="RIBONUCLEOSIDE-DIPHOSPHATE REDUCTASE LARGE CHAIN"/>
    <property type="match status" value="1"/>
</dbReference>
<evidence type="ECO:0000256" key="7">
    <source>
        <dbReference type="ARBA" id="ARBA00023116"/>
    </source>
</evidence>
<dbReference type="InterPro" id="IPR013346">
    <property type="entry name" value="NrdE_NrdA_C"/>
</dbReference>